<accession>A0ACB9B1Z9</accession>
<sequence>MIPLLLFWAILLAGYDAVSSIRDERSMASVGNCRHASHGWKLQLCKWDRLLVLVGRSERDFLNNYMLEMEVPVQPVSCSLCSLEVEDVEHAFIRCPVAATI</sequence>
<organism evidence="1 2">
    <name type="scientific">Smallanthus sonchifolius</name>
    <dbReference type="NCBI Taxonomy" id="185202"/>
    <lineage>
        <taxon>Eukaryota</taxon>
        <taxon>Viridiplantae</taxon>
        <taxon>Streptophyta</taxon>
        <taxon>Embryophyta</taxon>
        <taxon>Tracheophyta</taxon>
        <taxon>Spermatophyta</taxon>
        <taxon>Magnoliopsida</taxon>
        <taxon>eudicotyledons</taxon>
        <taxon>Gunneridae</taxon>
        <taxon>Pentapetalae</taxon>
        <taxon>asterids</taxon>
        <taxon>campanulids</taxon>
        <taxon>Asterales</taxon>
        <taxon>Asteraceae</taxon>
        <taxon>Asteroideae</taxon>
        <taxon>Heliantheae alliance</taxon>
        <taxon>Millerieae</taxon>
        <taxon>Smallanthus</taxon>
    </lineage>
</organism>
<protein>
    <submittedName>
        <fullName evidence="1">Uncharacterized protein</fullName>
    </submittedName>
</protein>
<evidence type="ECO:0000313" key="1">
    <source>
        <dbReference type="EMBL" id="KAI3716497.1"/>
    </source>
</evidence>
<comment type="caution">
    <text evidence="1">The sequence shown here is derived from an EMBL/GenBank/DDBJ whole genome shotgun (WGS) entry which is preliminary data.</text>
</comment>
<reference evidence="2" key="1">
    <citation type="journal article" date="2022" name="Mol. Ecol. Resour.">
        <title>The genomes of chicory, endive, great burdock and yacon provide insights into Asteraceae palaeo-polyploidization history and plant inulin production.</title>
        <authorList>
            <person name="Fan W."/>
            <person name="Wang S."/>
            <person name="Wang H."/>
            <person name="Wang A."/>
            <person name="Jiang F."/>
            <person name="Liu H."/>
            <person name="Zhao H."/>
            <person name="Xu D."/>
            <person name="Zhang Y."/>
        </authorList>
    </citation>
    <scope>NUCLEOTIDE SEQUENCE [LARGE SCALE GENOMIC DNA]</scope>
    <source>
        <strain evidence="2">cv. Yunnan</strain>
    </source>
</reference>
<name>A0ACB9B1Z9_9ASTR</name>
<evidence type="ECO:0000313" key="2">
    <source>
        <dbReference type="Proteomes" id="UP001056120"/>
    </source>
</evidence>
<reference evidence="1 2" key="2">
    <citation type="journal article" date="2022" name="Mol. Ecol. Resour.">
        <title>The genomes of chicory, endive, great burdock and yacon provide insights into Asteraceae paleo-polyploidization history and plant inulin production.</title>
        <authorList>
            <person name="Fan W."/>
            <person name="Wang S."/>
            <person name="Wang H."/>
            <person name="Wang A."/>
            <person name="Jiang F."/>
            <person name="Liu H."/>
            <person name="Zhao H."/>
            <person name="Xu D."/>
            <person name="Zhang Y."/>
        </authorList>
    </citation>
    <scope>NUCLEOTIDE SEQUENCE [LARGE SCALE GENOMIC DNA]</scope>
    <source>
        <strain evidence="2">cv. Yunnan</strain>
        <tissue evidence="1">Leaves</tissue>
    </source>
</reference>
<dbReference type="Proteomes" id="UP001056120">
    <property type="component" value="Linkage Group LG23"/>
</dbReference>
<gene>
    <name evidence="1" type="ORF">L1987_67414</name>
</gene>
<proteinExistence type="predicted"/>
<keyword evidence="2" id="KW-1185">Reference proteome</keyword>
<dbReference type="EMBL" id="CM042040">
    <property type="protein sequence ID" value="KAI3716497.1"/>
    <property type="molecule type" value="Genomic_DNA"/>
</dbReference>